<dbReference type="InterPro" id="IPR000719">
    <property type="entry name" value="Prot_kinase_dom"/>
</dbReference>
<feature type="domain" description="Protein kinase" evidence="1">
    <location>
        <begin position="1"/>
        <end position="361"/>
    </location>
</feature>
<dbReference type="GO" id="GO:0005524">
    <property type="term" value="F:ATP binding"/>
    <property type="evidence" value="ECO:0007669"/>
    <property type="project" value="InterPro"/>
</dbReference>
<evidence type="ECO:0000259" key="1">
    <source>
        <dbReference type="PROSITE" id="PS50011"/>
    </source>
</evidence>
<accession>A0A9W4GDU1</accession>
<dbReference type="Gene3D" id="1.10.510.10">
    <property type="entry name" value="Transferase(Phosphotransferase) domain 1"/>
    <property type="match status" value="1"/>
</dbReference>
<dbReference type="Proteomes" id="UP000683417">
    <property type="component" value="Unassembled WGS sequence"/>
</dbReference>
<dbReference type="AlphaFoldDB" id="A0A9W4GDU1"/>
<dbReference type="InterPro" id="IPR011009">
    <property type="entry name" value="Kinase-like_dom_sf"/>
</dbReference>
<dbReference type="PANTHER" id="PTHR38248:SF2">
    <property type="entry name" value="FUNK1 11"/>
    <property type="match status" value="1"/>
</dbReference>
<dbReference type="PANTHER" id="PTHR38248">
    <property type="entry name" value="FUNK1 6"/>
    <property type="match status" value="1"/>
</dbReference>
<gene>
    <name evidence="2" type="ORF">BGTH12_LOCUS1538</name>
</gene>
<name>A0A9W4GDU1_BLUGR</name>
<dbReference type="Pfam" id="PF17667">
    <property type="entry name" value="Pkinase_fungal"/>
    <property type="match status" value="1"/>
</dbReference>
<evidence type="ECO:0000313" key="2">
    <source>
        <dbReference type="EMBL" id="CAD6500180.1"/>
    </source>
</evidence>
<dbReference type="SUPFAM" id="SSF56112">
    <property type="entry name" value="Protein kinase-like (PK-like)"/>
    <property type="match status" value="1"/>
</dbReference>
<sequence length="370" mass="42562">MSDEELGLDTTIRCINGKSYIDIRDNKDASEREIEIDPETVFRLETIVTRANVCHRTKDDMYMVKFSWGSGTKPSELDYLELAKPVNGVVNLKWSKDIHEVETHRTGLDFSTAYKVYFRQNEWRLSLGRHSKTSKAEPYYRKRKLTLALLLPNGRPLKSCRTPREFLSCILDAIIGHRDLYTDAKVLHCDVSEGNIILSKPDADGKSRGLLIDLDMSTSIDGQVNEEEKIKMAGTVKYMAIELLRNMNQGNYSINKSCRYDLESFFYVFLMGCLRYGCSSVRPEYLKSWYTNNTSLNYFKKKGDIIQNFEKNILEHFSSSFESVKDMAKELRKILFGENLDQFASTPNSGQLYAPIIRAFKNVITQIDGM</sequence>
<evidence type="ECO:0000313" key="3">
    <source>
        <dbReference type="Proteomes" id="UP000683417"/>
    </source>
</evidence>
<dbReference type="PROSITE" id="PS50011">
    <property type="entry name" value="PROTEIN_KINASE_DOM"/>
    <property type="match status" value="1"/>
</dbReference>
<organism evidence="2 3">
    <name type="scientific">Blumeria graminis f. sp. triticale</name>
    <dbReference type="NCBI Taxonomy" id="1689686"/>
    <lineage>
        <taxon>Eukaryota</taxon>
        <taxon>Fungi</taxon>
        <taxon>Dikarya</taxon>
        <taxon>Ascomycota</taxon>
        <taxon>Pezizomycotina</taxon>
        <taxon>Leotiomycetes</taxon>
        <taxon>Erysiphales</taxon>
        <taxon>Erysiphaceae</taxon>
        <taxon>Blumeria</taxon>
    </lineage>
</organism>
<reference evidence="2" key="1">
    <citation type="submission" date="2020-10" db="EMBL/GenBank/DDBJ databases">
        <authorList>
            <person name="Muller C M."/>
        </authorList>
    </citation>
    <scope>NUCLEOTIDE SEQUENCE</scope>
    <source>
        <strain evidence="2">THUN-12</strain>
    </source>
</reference>
<dbReference type="GO" id="GO:0004672">
    <property type="term" value="F:protein kinase activity"/>
    <property type="evidence" value="ECO:0007669"/>
    <property type="project" value="InterPro"/>
</dbReference>
<protein>
    <submittedName>
        <fullName evidence="2">BgTH12-04283</fullName>
    </submittedName>
</protein>
<dbReference type="InterPro" id="IPR040976">
    <property type="entry name" value="Pkinase_fungal"/>
</dbReference>
<proteinExistence type="predicted"/>
<dbReference type="EMBL" id="CAJHIT010000002">
    <property type="protein sequence ID" value="CAD6500180.1"/>
    <property type="molecule type" value="Genomic_DNA"/>
</dbReference>
<comment type="caution">
    <text evidence="2">The sequence shown here is derived from an EMBL/GenBank/DDBJ whole genome shotgun (WGS) entry which is preliminary data.</text>
</comment>